<keyword evidence="6" id="KW-1185">Reference proteome</keyword>
<dbReference type="EMBL" id="OU015566">
    <property type="protein sequence ID" value="CAG5108214.1"/>
    <property type="molecule type" value="Genomic_DNA"/>
</dbReference>
<evidence type="ECO:0000256" key="3">
    <source>
        <dbReference type="SAM" id="SignalP"/>
    </source>
</evidence>
<keyword evidence="3" id="KW-0732">Signal</keyword>
<name>A0ABN7T1S7_OIKDI</name>
<organism evidence="5 6">
    <name type="scientific">Oikopleura dioica</name>
    <name type="common">Tunicate</name>
    <dbReference type="NCBI Taxonomy" id="34765"/>
    <lineage>
        <taxon>Eukaryota</taxon>
        <taxon>Metazoa</taxon>
        <taxon>Chordata</taxon>
        <taxon>Tunicata</taxon>
        <taxon>Appendicularia</taxon>
        <taxon>Copelata</taxon>
        <taxon>Oikopleuridae</taxon>
        <taxon>Oikopleura</taxon>
    </lineage>
</organism>
<dbReference type="InterPro" id="IPR027417">
    <property type="entry name" value="P-loop_NTPase"/>
</dbReference>
<dbReference type="InterPro" id="IPR000863">
    <property type="entry name" value="Sulfotransferase_dom"/>
</dbReference>
<dbReference type="PANTHER" id="PTHR10605:SF72">
    <property type="entry name" value="HEPARAN SULFATE 3-O SULFOTRANSFERASE-B, ISOFORM A"/>
    <property type="match status" value="1"/>
</dbReference>
<evidence type="ECO:0000313" key="5">
    <source>
        <dbReference type="EMBL" id="CAG5108214.1"/>
    </source>
</evidence>
<evidence type="ECO:0000313" key="6">
    <source>
        <dbReference type="Proteomes" id="UP001158576"/>
    </source>
</evidence>
<feature type="chain" id="PRO_5047002778" evidence="3">
    <location>
        <begin position="23"/>
        <end position="817"/>
    </location>
</feature>
<keyword evidence="2" id="KW-0325">Glycoprotein</keyword>
<dbReference type="SUPFAM" id="SSF52540">
    <property type="entry name" value="P-loop containing nucleoside triphosphate hydrolases"/>
    <property type="match status" value="1"/>
</dbReference>
<feature type="domain" description="Sulfotransferase" evidence="4">
    <location>
        <begin position="503"/>
        <end position="722"/>
    </location>
</feature>
<dbReference type="InterPro" id="IPR015915">
    <property type="entry name" value="Kelch-typ_b-propeller"/>
</dbReference>
<dbReference type="Gene3D" id="3.40.50.300">
    <property type="entry name" value="P-loop containing nucleotide triphosphate hydrolases"/>
    <property type="match status" value="1"/>
</dbReference>
<dbReference type="SUPFAM" id="SSF117281">
    <property type="entry name" value="Kelch motif"/>
    <property type="match status" value="1"/>
</dbReference>
<gene>
    <name evidence="5" type="ORF">OKIOD_LOCUS12453</name>
</gene>
<evidence type="ECO:0000256" key="2">
    <source>
        <dbReference type="ARBA" id="ARBA00023180"/>
    </source>
</evidence>
<protein>
    <submittedName>
        <fullName evidence="5">Oidioi.mRNA.OKI2018_I69.chr1.g3688.t1.cds</fullName>
    </submittedName>
</protein>
<evidence type="ECO:0000256" key="1">
    <source>
        <dbReference type="ARBA" id="ARBA00022679"/>
    </source>
</evidence>
<evidence type="ECO:0000259" key="4">
    <source>
        <dbReference type="Pfam" id="PF00685"/>
    </source>
</evidence>
<reference evidence="5 6" key="1">
    <citation type="submission" date="2021-04" db="EMBL/GenBank/DDBJ databases">
        <authorList>
            <person name="Bliznina A."/>
        </authorList>
    </citation>
    <scope>NUCLEOTIDE SEQUENCE [LARGE SCALE GENOMIC DNA]</scope>
</reference>
<dbReference type="Gene3D" id="2.120.10.80">
    <property type="entry name" value="Kelch-type beta propeller"/>
    <property type="match status" value="1"/>
</dbReference>
<accession>A0ABN7T1S7</accession>
<proteinExistence type="predicted"/>
<keyword evidence="1" id="KW-0808">Transferase</keyword>
<feature type="signal peptide" evidence="3">
    <location>
        <begin position="1"/>
        <end position="22"/>
    </location>
</feature>
<sequence>MEERNFILVLFILFSFLCFGRACDRDEFVNVDCSKHKFIISINQTCFDQHWNRGDDWTETIYLGNDRSNSSDCNFGARNQSSSPFEVLFSDCDVKTSYPDPADMEKIKFELNGIVQEKYNLNGNMTIDSPFDLQCEYESSTSTKISMQINSAAAINIAQNLALDVDNIPAPSICVESSYKSNSYDCNKEPMLGLKLLIDYPSNKFSDFRINQIWTGAKAGEKTIKLVDDGCALFQDDLVESHGRSFYWKPFTFNNAKSFFLTIHVTLCDPNDSIFCTGTTDCSKNQGNEYLFNLLPQHFLVMGESLSESYKFSVDDSTQTAVSVTAPSDVFTKFAPHAIIKDMLYIFGGESDPQKIASSSGWSSLTDFPHYTRHHFLIGLSSGNLLLAGGVSGETQQKWIWLLKNNSWTELGNLQNTNYYGTAKRINNSIFIFPGTSKFIEIDEPLEEKWVFEKNPYEYIISNVPEKFRKNVKENFQSEAGVKHSSCPFTIRSSNKTQKSRFPDVLGIGMAKCGTGSLSFLGCHPQIVYTHGELRFFSNPSNAQKILEYSKNTTENTAQHKLNEYKFNALKQSYLLDLRPAADDEILIETSPQYAMSSSKEDNQITVMGRRRMEIHAMKALNPKIKVIVVLCDPIKRAFSGISMHVRNNKKMEMQSQIDEFTVAVEEESNEARAKVEFVDVISPFQEILGEENVLILDGELAIKDPNEGYGQILDFLGLEKEGFELEIDAEKGFPCLIKPAKKCLKDTKGTSRKIDVREEYPKDTAIWTSYFKPFMESLVLHLNLCSEINEECCSKLKKEGALFSFAKYYVCDQSSQ</sequence>
<dbReference type="Pfam" id="PF00685">
    <property type="entry name" value="Sulfotransfer_1"/>
    <property type="match status" value="1"/>
</dbReference>
<dbReference type="PANTHER" id="PTHR10605">
    <property type="entry name" value="HEPARAN SULFATE SULFOTRANSFERASE"/>
    <property type="match status" value="1"/>
</dbReference>
<dbReference type="InterPro" id="IPR037359">
    <property type="entry name" value="NST/OST"/>
</dbReference>
<dbReference type="Proteomes" id="UP001158576">
    <property type="component" value="Chromosome 1"/>
</dbReference>